<gene>
    <name evidence="3" type="ORF">TPHV1_20151</name>
</gene>
<feature type="compositionally biased region" description="Basic and acidic residues" evidence="1">
    <location>
        <begin position="42"/>
        <end position="89"/>
    </location>
</feature>
<dbReference type="EMBL" id="CDNC01000012">
    <property type="protein sequence ID" value="CEM61614.1"/>
    <property type="molecule type" value="Genomic_DNA"/>
</dbReference>
<sequence length="266" mass="30702">MQIRIAIFCFLFIISSIFLSADEKQSNANSRSSQSENNTTAKESDNQQKNEAETLDTAKKESDTEADQTSKKNELPTESDKNTSEKKEALKTNKLSGFSSIEDTGLTLADNDTWYYEEFDSLGRPSLAVLYSGANLAEKTEWKYESESLYPYSQTVTKDKQHVMTKYSAAGFLILKEVYNADNGLEQKIENTYNAKNELVSREETKGDVLYRREWTYEKGKKKSEIVYRNTVLQARIYFFDSYKMVHVYENDKEILKLKEALKEDR</sequence>
<proteinExistence type="predicted"/>
<reference evidence="4" key="1">
    <citation type="submission" date="2015-01" db="EMBL/GenBank/DDBJ databases">
        <authorList>
            <person name="Manzoor Shahid"/>
            <person name="Zubair Saima"/>
        </authorList>
    </citation>
    <scope>NUCLEOTIDE SEQUENCE [LARGE SCALE GENOMIC DNA]</scope>
    <source>
        <strain evidence="4">V1</strain>
    </source>
</reference>
<dbReference type="RefSeq" id="WP_024752609.1">
    <property type="nucleotide sequence ID" value="NZ_CDNC01000012.1"/>
</dbReference>
<evidence type="ECO:0000313" key="3">
    <source>
        <dbReference type="EMBL" id="CEM61614.1"/>
    </source>
</evidence>
<name>A0A0B7GSM0_TREPH</name>
<dbReference type="Proteomes" id="UP000042527">
    <property type="component" value="Unassembled WGS sequence"/>
</dbReference>
<evidence type="ECO:0000313" key="4">
    <source>
        <dbReference type="Proteomes" id="UP000042527"/>
    </source>
</evidence>
<feature type="compositionally biased region" description="Polar residues" evidence="1">
    <location>
        <begin position="26"/>
        <end position="41"/>
    </location>
</feature>
<evidence type="ECO:0000256" key="2">
    <source>
        <dbReference type="SAM" id="SignalP"/>
    </source>
</evidence>
<keyword evidence="4" id="KW-1185">Reference proteome</keyword>
<organism evidence="3 4">
    <name type="scientific">Treponema phagedenis</name>
    <dbReference type="NCBI Taxonomy" id="162"/>
    <lineage>
        <taxon>Bacteria</taxon>
        <taxon>Pseudomonadati</taxon>
        <taxon>Spirochaetota</taxon>
        <taxon>Spirochaetia</taxon>
        <taxon>Spirochaetales</taxon>
        <taxon>Treponemataceae</taxon>
        <taxon>Treponema</taxon>
    </lineage>
</organism>
<dbReference type="AlphaFoldDB" id="A0A0B7GSM0"/>
<protein>
    <submittedName>
        <fullName evidence="3">Uncharacterized protein</fullName>
    </submittedName>
</protein>
<evidence type="ECO:0000256" key="1">
    <source>
        <dbReference type="SAM" id="MobiDB-lite"/>
    </source>
</evidence>
<dbReference type="GeneID" id="57753215"/>
<dbReference type="OrthoDB" id="362954at2"/>
<feature type="chain" id="PRO_5043523006" evidence="2">
    <location>
        <begin position="22"/>
        <end position="266"/>
    </location>
</feature>
<accession>A0A0B7GSM0</accession>
<feature type="signal peptide" evidence="2">
    <location>
        <begin position="1"/>
        <end position="21"/>
    </location>
</feature>
<keyword evidence="2" id="KW-0732">Signal</keyword>
<feature type="region of interest" description="Disordered" evidence="1">
    <location>
        <begin position="26"/>
        <end position="89"/>
    </location>
</feature>